<dbReference type="Gene3D" id="1.20.120.1760">
    <property type="match status" value="1"/>
</dbReference>
<dbReference type="InterPro" id="IPR043130">
    <property type="entry name" value="CDP-OH_PTrfase_TM_dom"/>
</dbReference>
<dbReference type="InterPro" id="IPR048254">
    <property type="entry name" value="CDP_ALCOHOL_P_TRANSF_CS"/>
</dbReference>
<name>A0A345NSA0_9MICO</name>
<keyword evidence="3" id="KW-0812">Transmembrane</keyword>
<sequence>MPTARPRHLRTAVTLQVVLLAAVGVVLRWGPIGWVAALVSLVVVDVATARLARSYRVVALGPADVVTLVRLALSCGIVAVVVGSSAATSARPFAVAVLGAVALALDWVDGRVARRTRTASPFGGRFDGEADAFLLLVLSVPVAAGFGWWVLVVGLARYGFGVAGVVLPWLRAQLHFRYWRKVVTATAGIALVVAAADVVPRPLASAALVVAVALIGESFGRDIWWLRSHAPVRHPQPAAGGPA</sequence>
<keyword evidence="1 2" id="KW-0808">Transferase</keyword>
<evidence type="ECO:0000313" key="5">
    <source>
        <dbReference type="Proteomes" id="UP000253790"/>
    </source>
</evidence>
<proteinExistence type="inferred from homology"/>
<dbReference type="AlphaFoldDB" id="A0A345NSA0"/>
<feature type="transmembrane region" description="Helical" evidence="3">
    <location>
        <begin position="130"/>
        <end position="149"/>
    </location>
</feature>
<evidence type="ECO:0000256" key="2">
    <source>
        <dbReference type="RuleBase" id="RU003750"/>
    </source>
</evidence>
<dbReference type="Proteomes" id="UP000253790">
    <property type="component" value="Chromosome"/>
</dbReference>
<dbReference type="OrthoDB" id="9796672at2"/>
<evidence type="ECO:0000256" key="1">
    <source>
        <dbReference type="ARBA" id="ARBA00022679"/>
    </source>
</evidence>
<accession>A0A345NSA0</accession>
<dbReference type="PROSITE" id="PS00379">
    <property type="entry name" value="CDP_ALCOHOL_P_TRANSF"/>
    <property type="match status" value="1"/>
</dbReference>
<gene>
    <name evidence="4" type="ORF">DV701_04220</name>
</gene>
<keyword evidence="3" id="KW-1133">Transmembrane helix</keyword>
<evidence type="ECO:0000256" key="3">
    <source>
        <dbReference type="SAM" id="Phobius"/>
    </source>
</evidence>
<keyword evidence="5" id="KW-1185">Reference proteome</keyword>
<feature type="transmembrane region" description="Helical" evidence="3">
    <location>
        <begin position="65"/>
        <end position="87"/>
    </location>
</feature>
<organism evidence="4 5">
    <name type="scientific">Ornithinimicrobium avium</name>
    <dbReference type="NCBI Taxonomy" id="2283195"/>
    <lineage>
        <taxon>Bacteria</taxon>
        <taxon>Bacillati</taxon>
        <taxon>Actinomycetota</taxon>
        <taxon>Actinomycetes</taxon>
        <taxon>Micrococcales</taxon>
        <taxon>Ornithinimicrobiaceae</taxon>
        <taxon>Ornithinimicrobium</taxon>
    </lineage>
</organism>
<dbReference type="GO" id="GO:0016020">
    <property type="term" value="C:membrane"/>
    <property type="evidence" value="ECO:0007669"/>
    <property type="project" value="InterPro"/>
</dbReference>
<feature type="transmembrane region" description="Helical" evidence="3">
    <location>
        <begin position="12"/>
        <end position="29"/>
    </location>
</feature>
<dbReference type="InterPro" id="IPR000462">
    <property type="entry name" value="CDP-OH_P_trans"/>
</dbReference>
<dbReference type="GO" id="GO:0016780">
    <property type="term" value="F:phosphotransferase activity, for other substituted phosphate groups"/>
    <property type="evidence" value="ECO:0007669"/>
    <property type="project" value="InterPro"/>
</dbReference>
<dbReference type="RefSeq" id="WP_114930740.1">
    <property type="nucleotide sequence ID" value="NZ_CP031229.1"/>
</dbReference>
<comment type="similarity">
    <text evidence="2">Belongs to the CDP-alcohol phosphatidyltransferase class-I family.</text>
</comment>
<dbReference type="EMBL" id="CP031229">
    <property type="protein sequence ID" value="AXH97908.1"/>
    <property type="molecule type" value="Genomic_DNA"/>
</dbReference>
<feature type="transmembrane region" description="Helical" evidence="3">
    <location>
        <begin position="202"/>
        <end position="220"/>
    </location>
</feature>
<feature type="transmembrane region" description="Helical" evidence="3">
    <location>
        <begin position="178"/>
        <end position="196"/>
    </location>
</feature>
<feature type="transmembrane region" description="Helical" evidence="3">
    <location>
        <begin position="93"/>
        <end position="109"/>
    </location>
</feature>
<keyword evidence="3" id="KW-0472">Membrane</keyword>
<dbReference type="GO" id="GO:0008654">
    <property type="term" value="P:phospholipid biosynthetic process"/>
    <property type="evidence" value="ECO:0007669"/>
    <property type="project" value="InterPro"/>
</dbReference>
<dbReference type="Pfam" id="PF01066">
    <property type="entry name" value="CDP-OH_P_transf"/>
    <property type="match status" value="1"/>
</dbReference>
<evidence type="ECO:0000313" key="4">
    <source>
        <dbReference type="EMBL" id="AXH97908.1"/>
    </source>
</evidence>
<dbReference type="KEGG" id="orn:DV701_04220"/>
<protein>
    <submittedName>
        <fullName evidence="4">CDP-alcohol phosphatidyltransferase family protein</fullName>
    </submittedName>
</protein>
<reference evidence="4 5" key="1">
    <citation type="submission" date="2018-07" db="EMBL/GenBank/DDBJ databases">
        <title>Complete genome sequencing of Ornithinimicrobium sp. AMA3305.</title>
        <authorList>
            <person name="Bae J.-W."/>
        </authorList>
    </citation>
    <scope>NUCLEOTIDE SEQUENCE [LARGE SCALE GENOMIC DNA]</scope>
    <source>
        <strain evidence="4 5">AMA3305</strain>
    </source>
</reference>